<dbReference type="WBParaSite" id="scaffold358_cov300.g915">
    <property type="protein sequence ID" value="scaffold358_cov300.g915"/>
    <property type="gene ID" value="scaffold358_cov300.g915"/>
</dbReference>
<sequence length="432" mass="49181">MPIDEKASGKGVVEGVDGKNEKEILNKTIDQTDEENNVLTPTHTETTKADDFLNDAKNVAIENENEEELVDYGAENEEILKPLKYALKQIYIVLSSFLDENSLKMILEGDDLKPKHLKKETLEASDSGLDKDNEAENEAIAAESNQDPESGPQPSELISSQKEVAGNEKLIEILHLLKEGSAETICFKEHNVHQQGIFDLLKHLVQHMMANNQTVETLIENTKTLIETIGGEDKDQLKNHYDQVKQRFDSRNLEIKLHYIQDINKHGKEIIEDIEGKIYFFFAEMNFKTESGRKHLIGQQLKIADCLMNKLVIKLENILLKSMLENDQIELLKQAVRMSIAPFVNDHQQHLIINAFGLQQTLDSVCDVNYIQTKPLKLFNKIAKKAKNLKEVKDRIFGSILSSFYFIGANLGLNYHKVQDILEKVILKLLYT</sequence>
<evidence type="ECO:0000256" key="1">
    <source>
        <dbReference type="SAM" id="MobiDB-lite"/>
    </source>
</evidence>
<reference evidence="3" key="1">
    <citation type="submission" date="2022-11" db="UniProtKB">
        <authorList>
            <consortium name="WormBaseParasite"/>
        </authorList>
    </citation>
    <scope>IDENTIFICATION</scope>
</reference>
<evidence type="ECO:0000313" key="3">
    <source>
        <dbReference type="WBParaSite" id="scaffold358_cov300.g915"/>
    </source>
</evidence>
<feature type="region of interest" description="Disordered" evidence="1">
    <location>
        <begin position="138"/>
        <end position="158"/>
    </location>
</feature>
<dbReference type="Proteomes" id="UP000887561">
    <property type="component" value="Unplaced"/>
</dbReference>
<protein>
    <submittedName>
        <fullName evidence="3">Uncharacterized protein</fullName>
    </submittedName>
</protein>
<proteinExistence type="predicted"/>
<accession>A0A915MCC5</accession>
<organism evidence="2 3">
    <name type="scientific">Meloidogyne javanica</name>
    <name type="common">Root-knot nematode worm</name>
    <dbReference type="NCBI Taxonomy" id="6303"/>
    <lineage>
        <taxon>Eukaryota</taxon>
        <taxon>Metazoa</taxon>
        <taxon>Ecdysozoa</taxon>
        <taxon>Nematoda</taxon>
        <taxon>Chromadorea</taxon>
        <taxon>Rhabditida</taxon>
        <taxon>Tylenchina</taxon>
        <taxon>Tylenchomorpha</taxon>
        <taxon>Tylenchoidea</taxon>
        <taxon>Meloidogynidae</taxon>
        <taxon>Meloidogyninae</taxon>
        <taxon>Meloidogyne</taxon>
        <taxon>Meloidogyne incognita group</taxon>
    </lineage>
</organism>
<keyword evidence="2" id="KW-1185">Reference proteome</keyword>
<evidence type="ECO:0000313" key="2">
    <source>
        <dbReference type="Proteomes" id="UP000887561"/>
    </source>
</evidence>
<feature type="compositionally biased region" description="Polar residues" evidence="1">
    <location>
        <begin position="144"/>
        <end position="158"/>
    </location>
</feature>
<dbReference type="AlphaFoldDB" id="A0A915MCC5"/>
<name>A0A915MCC5_MELJA</name>